<dbReference type="Pfam" id="PF22191">
    <property type="entry name" value="IBR_1"/>
    <property type="match status" value="1"/>
</dbReference>
<dbReference type="InterPro" id="IPR047548">
    <property type="entry name" value="Rcat_RBR_RNF14"/>
</dbReference>
<keyword evidence="5" id="KW-0479">Metal-binding</keyword>
<dbReference type="Pfam" id="PF05773">
    <property type="entry name" value="RWD"/>
    <property type="match status" value="1"/>
</dbReference>
<dbReference type="GO" id="GO:0008270">
    <property type="term" value="F:zinc ion binding"/>
    <property type="evidence" value="ECO:0007669"/>
    <property type="project" value="UniProtKB-KW"/>
</dbReference>
<dbReference type="PROSITE" id="PS51873">
    <property type="entry name" value="TRIAD"/>
    <property type="match status" value="1"/>
</dbReference>
<dbReference type="SMART" id="SM00647">
    <property type="entry name" value="IBR"/>
    <property type="match status" value="2"/>
</dbReference>
<dbReference type="Gene3D" id="3.10.110.10">
    <property type="entry name" value="Ubiquitin Conjugating Enzyme"/>
    <property type="match status" value="1"/>
</dbReference>
<comment type="pathway">
    <text evidence="2">Protein modification; protein ubiquitination.</text>
</comment>
<dbReference type="PROSITE" id="PS50089">
    <property type="entry name" value="ZF_RING_2"/>
    <property type="match status" value="1"/>
</dbReference>
<dbReference type="FunFam" id="3.30.40.10:FF:000416">
    <property type="entry name" value="RBR-type E3 ubiquitin transferase"/>
    <property type="match status" value="1"/>
</dbReference>
<dbReference type="PANTHER" id="PTHR11685">
    <property type="entry name" value="RBR FAMILY RING FINGER AND IBR DOMAIN-CONTAINING"/>
    <property type="match status" value="1"/>
</dbReference>
<dbReference type="CDD" id="cd23820">
    <property type="entry name" value="RWD_RNF14"/>
    <property type="match status" value="1"/>
</dbReference>
<feature type="region of interest" description="Disordered" evidence="12">
    <location>
        <begin position="475"/>
        <end position="573"/>
    </location>
</feature>
<comment type="similarity">
    <text evidence="10">Belongs to the RBR family. RNF14 subfamily.</text>
</comment>
<dbReference type="InterPro" id="IPR006575">
    <property type="entry name" value="RWD_dom"/>
</dbReference>
<evidence type="ECO:0000256" key="5">
    <source>
        <dbReference type="ARBA" id="ARBA00022723"/>
    </source>
</evidence>
<comment type="caution">
    <text evidence="16">The sequence shown here is derived from an EMBL/GenBank/DDBJ whole genome shotgun (WGS) entry which is preliminary data.</text>
</comment>
<dbReference type="AlphaFoldDB" id="A0AB34KKN6"/>
<evidence type="ECO:0000313" key="16">
    <source>
        <dbReference type="EMBL" id="KAL1584686.1"/>
    </source>
</evidence>
<feature type="compositionally biased region" description="Acidic residues" evidence="12">
    <location>
        <begin position="309"/>
        <end position="319"/>
    </location>
</feature>
<evidence type="ECO:0000256" key="9">
    <source>
        <dbReference type="ARBA" id="ARBA00022833"/>
    </source>
</evidence>
<accession>A0AB34KKN6</accession>
<feature type="region of interest" description="Disordered" evidence="12">
    <location>
        <begin position="295"/>
        <end position="336"/>
    </location>
</feature>
<sequence length="573" mass="63604">MIDAGEIREEELTSLSSIFPEIIVQGCESASIDLPVSPSSPLLIRFVPPPTLSEPVANGDGAAAYIERDLHLSHLPALKLKIDLPDGYPSEKPPTAHLATDHDWLPATKLRELEKQIVDLWDDYGRCQIIFAYIDFLQVDAERGFDLDQSPSGCLTLPNTLEQPLINFDKAAKLAIFNAGTYDCGVCLERKSGESCYQLERCGHVFCRQCLHDFFNDAIKEGNVTAVKCLEPSCGKDLPGPRARRTQRPLHPRELLAMGMEEPTVRRYVEMKRKKRLESDKNTIYCPREHCQHPARNAKFPPIPADLNDYPESDSDSESPDAQAPNPSKPSSDSDERLAVCENPKCKLAFCRVCFKSWHGSFERCRPRDPNELSAEDKASYEFIAENTTSCPECTSPVEKTEGCNHMTCVQCGGHFCYLCGGWVDPGNPYRHFNSPGTQCDQRLFDAFPDAGPGNADGQDIEAAARAEGDWMFDDEEDGENEMPEGEEARLQRHRNEPREPLQEIQVLGPGPQENQALDNAPRAAAPGREALLADVLPQADRPRGRGRGNPFVPGRANGAAAAVRAHEDARRR</sequence>
<keyword evidence="17" id="KW-1185">Reference proteome</keyword>
<dbReference type="InterPro" id="IPR044066">
    <property type="entry name" value="TRIAD_supradom"/>
</dbReference>
<feature type="domain" description="RING-type" evidence="15">
    <location>
        <begin position="180"/>
        <end position="444"/>
    </location>
</feature>
<dbReference type="GeneID" id="96008348"/>
<evidence type="ECO:0000256" key="1">
    <source>
        <dbReference type="ARBA" id="ARBA00001798"/>
    </source>
</evidence>
<dbReference type="SMART" id="SM00591">
    <property type="entry name" value="RWD"/>
    <property type="match status" value="1"/>
</dbReference>
<dbReference type="Gene3D" id="2.20.25.20">
    <property type="match status" value="1"/>
</dbReference>
<keyword evidence="7 11" id="KW-0863">Zinc-finger</keyword>
<dbReference type="SUPFAM" id="SSF57850">
    <property type="entry name" value="RING/U-box"/>
    <property type="match status" value="2"/>
</dbReference>
<dbReference type="InterPro" id="IPR001841">
    <property type="entry name" value="Znf_RING"/>
</dbReference>
<evidence type="ECO:0000256" key="2">
    <source>
        <dbReference type="ARBA" id="ARBA00004906"/>
    </source>
</evidence>
<dbReference type="InterPro" id="IPR031127">
    <property type="entry name" value="E3_UB_ligase_RBR"/>
</dbReference>
<reference evidence="16 17" key="1">
    <citation type="journal article" date="2020" name="Microbiol. Resour. Announc.">
        <title>Draft Genome Sequence of a Cladosporium Species Isolated from the Mesophotic Ascidian Didemnum maculosum.</title>
        <authorList>
            <person name="Gioti A."/>
            <person name="Siaperas R."/>
            <person name="Nikolaivits E."/>
            <person name="Le Goff G."/>
            <person name="Ouazzani J."/>
            <person name="Kotoulas G."/>
            <person name="Topakas E."/>
        </authorList>
    </citation>
    <scope>NUCLEOTIDE SEQUENCE [LARGE SCALE GENOMIC DNA]</scope>
    <source>
        <strain evidence="16 17">TM138-S3</strain>
    </source>
</reference>
<evidence type="ECO:0000256" key="8">
    <source>
        <dbReference type="ARBA" id="ARBA00022786"/>
    </source>
</evidence>
<comment type="catalytic activity">
    <reaction evidence="1">
        <text>[E2 ubiquitin-conjugating enzyme]-S-ubiquitinyl-L-cysteine + [acceptor protein]-L-lysine = [E2 ubiquitin-conjugating enzyme]-L-cysteine + [acceptor protein]-N(6)-ubiquitinyl-L-lysine.</text>
        <dbReference type="EC" id="2.3.2.31"/>
    </reaction>
</comment>
<feature type="compositionally biased region" description="Low complexity" evidence="12">
    <location>
        <begin position="555"/>
        <end position="564"/>
    </location>
</feature>
<feature type="compositionally biased region" description="Basic and acidic residues" evidence="12">
    <location>
        <begin position="487"/>
        <end position="502"/>
    </location>
</feature>
<dbReference type="Proteomes" id="UP000803884">
    <property type="component" value="Unassembled WGS sequence"/>
</dbReference>
<keyword evidence="8" id="KW-0833">Ubl conjugation pathway</keyword>
<evidence type="ECO:0000256" key="4">
    <source>
        <dbReference type="ARBA" id="ARBA00022679"/>
    </source>
</evidence>
<evidence type="ECO:0000259" key="14">
    <source>
        <dbReference type="PROSITE" id="PS50908"/>
    </source>
</evidence>
<keyword evidence="9" id="KW-0862">Zinc</keyword>
<evidence type="ECO:0000256" key="12">
    <source>
        <dbReference type="SAM" id="MobiDB-lite"/>
    </source>
</evidence>
<dbReference type="Gene3D" id="3.30.40.10">
    <property type="entry name" value="Zinc/RING finger domain, C3HC4 (zinc finger)"/>
    <property type="match status" value="1"/>
</dbReference>
<evidence type="ECO:0000259" key="15">
    <source>
        <dbReference type="PROSITE" id="PS51873"/>
    </source>
</evidence>
<keyword evidence="6" id="KW-0677">Repeat</keyword>
<evidence type="ECO:0000256" key="7">
    <source>
        <dbReference type="ARBA" id="ARBA00022771"/>
    </source>
</evidence>
<feature type="domain" description="RING-type" evidence="13">
    <location>
        <begin position="184"/>
        <end position="229"/>
    </location>
</feature>
<dbReference type="InterPro" id="IPR016135">
    <property type="entry name" value="UBQ-conjugating_enzyme/RWD"/>
</dbReference>
<name>A0AB34KKN6_9PEZI</name>
<feature type="domain" description="RWD" evidence="14">
    <location>
        <begin position="10"/>
        <end position="144"/>
    </location>
</feature>
<dbReference type="CDD" id="cd20354">
    <property type="entry name" value="Rcat_RBR_RNF14"/>
    <property type="match status" value="1"/>
</dbReference>
<evidence type="ECO:0000313" key="17">
    <source>
        <dbReference type="Proteomes" id="UP000803884"/>
    </source>
</evidence>
<dbReference type="PROSITE" id="PS00518">
    <property type="entry name" value="ZF_RING_1"/>
    <property type="match status" value="1"/>
</dbReference>
<gene>
    <name evidence="16" type="ORF">WHR41_06905</name>
</gene>
<dbReference type="GO" id="GO:0061630">
    <property type="term" value="F:ubiquitin protein ligase activity"/>
    <property type="evidence" value="ECO:0007669"/>
    <property type="project" value="UniProtKB-EC"/>
</dbReference>
<protein>
    <recommendedName>
        <fullName evidence="3">RBR-type E3 ubiquitin transferase</fullName>
        <ecNumber evidence="3">2.3.2.31</ecNumber>
    </recommendedName>
</protein>
<evidence type="ECO:0000259" key="13">
    <source>
        <dbReference type="PROSITE" id="PS50089"/>
    </source>
</evidence>
<dbReference type="SUPFAM" id="SSF54495">
    <property type="entry name" value="UBC-like"/>
    <property type="match status" value="1"/>
</dbReference>
<organism evidence="16 17">
    <name type="scientific">Cladosporium halotolerans</name>
    <dbReference type="NCBI Taxonomy" id="1052096"/>
    <lineage>
        <taxon>Eukaryota</taxon>
        <taxon>Fungi</taxon>
        <taxon>Dikarya</taxon>
        <taxon>Ascomycota</taxon>
        <taxon>Pezizomycotina</taxon>
        <taxon>Dothideomycetes</taxon>
        <taxon>Dothideomycetidae</taxon>
        <taxon>Cladosporiales</taxon>
        <taxon>Cladosporiaceae</taxon>
        <taxon>Cladosporium</taxon>
    </lineage>
</organism>
<dbReference type="InterPro" id="IPR013083">
    <property type="entry name" value="Znf_RING/FYVE/PHD"/>
</dbReference>
<dbReference type="EC" id="2.3.2.31" evidence="3"/>
<evidence type="ECO:0000256" key="6">
    <source>
        <dbReference type="ARBA" id="ARBA00022737"/>
    </source>
</evidence>
<dbReference type="InterPro" id="IPR017907">
    <property type="entry name" value="Znf_RING_CS"/>
</dbReference>
<dbReference type="RefSeq" id="XP_069227792.1">
    <property type="nucleotide sequence ID" value="XM_069375510.1"/>
</dbReference>
<dbReference type="GO" id="GO:0016567">
    <property type="term" value="P:protein ubiquitination"/>
    <property type="evidence" value="ECO:0007669"/>
    <property type="project" value="InterPro"/>
</dbReference>
<keyword evidence="4" id="KW-0808">Transferase</keyword>
<dbReference type="SMART" id="SM00184">
    <property type="entry name" value="RING"/>
    <property type="match status" value="2"/>
</dbReference>
<evidence type="ECO:0000256" key="3">
    <source>
        <dbReference type="ARBA" id="ARBA00012251"/>
    </source>
</evidence>
<feature type="compositionally biased region" description="Acidic residues" evidence="12">
    <location>
        <begin position="475"/>
        <end position="486"/>
    </location>
</feature>
<proteinExistence type="inferred from homology"/>
<dbReference type="InterPro" id="IPR002867">
    <property type="entry name" value="IBR_dom"/>
</dbReference>
<evidence type="ECO:0000256" key="11">
    <source>
        <dbReference type="PROSITE-ProRule" id="PRU00175"/>
    </source>
</evidence>
<evidence type="ECO:0000256" key="10">
    <source>
        <dbReference type="ARBA" id="ARBA00044508"/>
    </source>
</evidence>
<dbReference type="EMBL" id="JAAQHG020000024">
    <property type="protein sequence ID" value="KAL1584686.1"/>
    <property type="molecule type" value="Genomic_DNA"/>
</dbReference>
<dbReference type="PROSITE" id="PS50908">
    <property type="entry name" value="RWD"/>
    <property type="match status" value="1"/>
</dbReference>
<dbReference type="Gene3D" id="1.20.120.1750">
    <property type="match status" value="1"/>
</dbReference>